<comment type="caution">
    <text evidence="1">The sequence shown here is derived from an EMBL/GenBank/DDBJ whole genome shotgun (WGS) entry which is preliminary data.</text>
</comment>
<organism evidence="1 2">
    <name type="scientific">Moraxella catarrhalis</name>
    <name type="common">Branhamella catarrhalis</name>
    <dbReference type="NCBI Taxonomy" id="480"/>
    <lineage>
        <taxon>Bacteria</taxon>
        <taxon>Pseudomonadati</taxon>
        <taxon>Pseudomonadota</taxon>
        <taxon>Gammaproteobacteria</taxon>
        <taxon>Moraxellales</taxon>
        <taxon>Moraxellaceae</taxon>
        <taxon>Moraxella</taxon>
    </lineage>
</organism>
<proteinExistence type="predicted"/>
<name>A0ABY0BLJ4_MORCA</name>
<evidence type="ECO:0000313" key="2">
    <source>
        <dbReference type="Proteomes" id="UP000268436"/>
    </source>
</evidence>
<evidence type="ECO:0000313" key="1">
    <source>
        <dbReference type="EMBL" id="RUO17428.1"/>
    </source>
</evidence>
<keyword evidence="2" id="KW-1185">Reference proteome</keyword>
<dbReference type="Proteomes" id="UP000268436">
    <property type="component" value="Unassembled WGS sequence"/>
</dbReference>
<gene>
    <name evidence="1" type="ORF">EJK54_1924</name>
</gene>
<sequence>MFQKIISTSKDMFTLLTYIMDRFLPIYFEHLRPFLFMSKG</sequence>
<dbReference type="EMBL" id="RYER01000004">
    <property type="protein sequence ID" value="RUO17428.1"/>
    <property type="molecule type" value="Genomic_DNA"/>
</dbReference>
<accession>A0ABY0BLJ4</accession>
<reference evidence="1 2" key="1">
    <citation type="submission" date="2018-12" db="EMBL/GenBank/DDBJ databases">
        <title>Persistence of Moraxella catarrhalis in Chronic Obstructive Pulmonary Disease and Regulation of the Hag/MID Adhesin.</title>
        <authorList>
            <person name="Murphy T."/>
            <person name="Zhao X."/>
            <person name="Vyas G."/>
            <person name="Aluvathingal J."/>
            <person name="Nadendla S."/>
            <person name="Tallon L."/>
            <person name="Tettelin H."/>
        </authorList>
    </citation>
    <scope>NUCLEOTIDE SEQUENCE [LARGE SCALE GENOMIC DNA]</scope>
    <source>
        <strain evidence="1 2">173P27B1</strain>
    </source>
</reference>
<protein>
    <submittedName>
        <fullName evidence="1">Uncharacterized protein</fullName>
    </submittedName>
</protein>